<dbReference type="AlphaFoldDB" id="A0A8H5JP76"/>
<dbReference type="OrthoDB" id="5105805at2759"/>
<keyword evidence="1" id="KW-0732">Signal</keyword>
<dbReference type="EMBL" id="JAAOAQ010000262">
    <property type="protein sequence ID" value="KAF5559125.1"/>
    <property type="molecule type" value="Genomic_DNA"/>
</dbReference>
<evidence type="ECO:0000313" key="2">
    <source>
        <dbReference type="EMBL" id="KAF5559125.1"/>
    </source>
</evidence>
<feature type="chain" id="PRO_5034567512" evidence="1">
    <location>
        <begin position="23"/>
        <end position="269"/>
    </location>
</feature>
<name>A0A8H5JP76_9HYPO</name>
<proteinExistence type="predicted"/>
<organism evidence="2 3">
    <name type="scientific">Fusarium phyllophilum</name>
    <dbReference type="NCBI Taxonomy" id="47803"/>
    <lineage>
        <taxon>Eukaryota</taxon>
        <taxon>Fungi</taxon>
        <taxon>Dikarya</taxon>
        <taxon>Ascomycota</taxon>
        <taxon>Pezizomycotina</taxon>
        <taxon>Sordariomycetes</taxon>
        <taxon>Hypocreomycetidae</taxon>
        <taxon>Hypocreales</taxon>
        <taxon>Nectriaceae</taxon>
        <taxon>Fusarium</taxon>
        <taxon>Fusarium fujikuroi species complex</taxon>
    </lineage>
</organism>
<evidence type="ECO:0000256" key="1">
    <source>
        <dbReference type="SAM" id="SignalP"/>
    </source>
</evidence>
<sequence>MRFSLQFLAICLVTTKDHFALASPCKPVTTTTALAATTTTTAVEEASTTTAITDDSTTTTAGDSTTTAVTLSEDTTTTTVIMEPTPTLEATITTLAEDTTTTAELTTTTFEATTTTAAETTTTAEALEGTQMSAVFSDNTVKDTYIGQYGGTYSSPQAGGSPSKARFTLEPDTNRLFTYLVDGTKVYLFTVIPGGPNYAFQFDTAANIEEYPLIYHYVQCTPDADNVLSCASEDGPTPIVWYWEESPQRFYGNSDPDFDSAPIVHFRLE</sequence>
<keyword evidence="3" id="KW-1185">Reference proteome</keyword>
<protein>
    <submittedName>
        <fullName evidence="2">Uncharacterized protein</fullName>
    </submittedName>
</protein>
<accession>A0A8H5JP76</accession>
<dbReference type="Proteomes" id="UP000582016">
    <property type="component" value="Unassembled WGS sequence"/>
</dbReference>
<evidence type="ECO:0000313" key="3">
    <source>
        <dbReference type="Proteomes" id="UP000582016"/>
    </source>
</evidence>
<feature type="signal peptide" evidence="1">
    <location>
        <begin position="1"/>
        <end position="22"/>
    </location>
</feature>
<reference evidence="2 3" key="1">
    <citation type="submission" date="2020-05" db="EMBL/GenBank/DDBJ databases">
        <title>Identification and distribution of gene clusters putatively required for synthesis of sphingolipid metabolism inhibitors in phylogenetically diverse species of the filamentous fungus Fusarium.</title>
        <authorList>
            <person name="Kim H.-S."/>
            <person name="Busman M."/>
            <person name="Brown D.W."/>
            <person name="Divon H."/>
            <person name="Uhlig S."/>
            <person name="Proctor R.H."/>
        </authorList>
    </citation>
    <scope>NUCLEOTIDE SEQUENCE [LARGE SCALE GENOMIC DNA]</scope>
    <source>
        <strain evidence="2 3">NRRL 13617</strain>
    </source>
</reference>
<comment type="caution">
    <text evidence="2">The sequence shown here is derived from an EMBL/GenBank/DDBJ whole genome shotgun (WGS) entry which is preliminary data.</text>
</comment>
<gene>
    <name evidence="2" type="ORF">FPHYL_7163</name>
</gene>